<protein>
    <submittedName>
        <fullName evidence="1">Uncharacterized protein</fullName>
    </submittedName>
</protein>
<sequence length="252" mass="27682">MLIGAVEVYANHAFVILGPVDRPELDDWDTSLPASADTRHVAIKTRGQIDHTRVSLWSGAMPMFGEAIFDDDLDLHDAKICVSDIEYTGQWIKRIQQSGPQRVIVRVDDPGHASLVHVGLDLGPDPYVRSLPSAGGPHLFDVLVAREHDMSLPNERGLALDGHDSPHARLTAAILLLSRPDPSAPWRESYEANLIAEWLRWLAIGLDFAAAKPLGQQVQDLVRTRRPDPNTALSSQDASEIAKTILDAIAYT</sequence>
<keyword evidence="2" id="KW-1185">Reference proteome</keyword>
<name>A0A8J4EI89_9ACTN</name>
<proteinExistence type="predicted"/>
<organism evidence="1 2">
    <name type="scientific">Virgisporangium ochraceum</name>
    <dbReference type="NCBI Taxonomy" id="65505"/>
    <lineage>
        <taxon>Bacteria</taxon>
        <taxon>Bacillati</taxon>
        <taxon>Actinomycetota</taxon>
        <taxon>Actinomycetes</taxon>
        <taxon>Micromonosporales</taxon>
        <taxon>Micromonosporaceae</taxon>
        <taxon>Virgisporangium</taxon>
    </lineage>
</organism>
<accession>A0A8J4EI89</accession>
<reference evidence="1" key="1">
    <citation type="submission" date="2021-01" db="EMBL/GenBank/DDBJ databases">
        <title>Whole genome shotgun sequence of Virgisporangium ochraceum NBRC 16418.</title>
        <authorList>
            <person name="Komaki H."/>
            <person name="Tamura T."/>
        </authorList>
    </citation>
    <scope>NUCLEOTIDE SEQUENCE</scope>
    <source>
        <strain evidence="1">NBRC 16418</strain>
    </source>
</reference>
<comment type="caution">
    <text evidence="1">The sequence shown here is derived from an EMBL/GenBank/DDBJ whole genome shotgun (WGS) entry which is preliminary data.</text>
</comment>
<evidence type="ECO:0000313" key="1">
    <source>
        <dbReference type="EMBL" id="GIJ75476.1"/>
    </source>
</evidence>
<dbReference type="Proteomes" id="UP000635606">
    <property type="component" value="Unassembled WGS sequence"/>
</dbReference>
<gene>
    <name evidence="1" type="ORF">Voc01_103930</name>
</gene>
<dbReference type="RefSeq" id="WP_203935237.1">
    <property type="nucleotide sequence ID" value="NZ_BOPH01000160.1"/>
</dbReference>
<dbReference type="AlphaFoldDB" id="A0A8J4EI89"/>
<dbReference type="EMBL" id="BOPH01000160">
    <property type="protein sequence ID" value="GIJ75476.1"/>
    <property type="molecule type" value="Genomic_DNA"/>
</dbReference>
<evidence type="ECO:0000313" key="2">
    <source>
        <dbReference type="Proteomes" id="UP000635606"/>
    </source>
</evidence>